<dbReference type="AlphaFoldDB" id="A0AAV4QCC1"/>
<dbReference type="EMBL" id="BPLQ01004112">
    <property type="protein sequence ID" value="GIY05660.1"/>
    <property type="molecule type" value="Genomic_DNA"/>
</dbReference>
<reference evidence="1 2" key="1">
    <citation type="submission" date="2021-06" db="EMBL/GenBank/DDBJ databases">
        <title>Caerostris darwini draft genome.</title>
        <authorList>
            <person name="Kono N."/>
            <person name="Arakawa K."/>
        </authorList>
    </citation>
    <scope>NUCLEOTIDE SEQUENCE [LARGE SCALE GENOMIC DNA]</scope>
</reference>
<protein>
    <submittedName>
        <fullName evidence="1">Uncharacterized protein</fullName>
    </submittedName>
</protein>
<accession>A0AAV4QCC1</accession>
<proteinExistence type="predicted"/>
<dbReference type="Proteomes" id="UP001054837">
    <property type="component" value="Unassembled WGS sequence"/>
</dbReference>
<keyword evidence="2" id="KW-1185">Reference proteome</keyword>
<evidence type="ECO:0000313" key="1">
    <source>
        <dbReference type="EMBL" id="GIY05660.1"/>
    </source>
</evidence>
<organism evidence="1 2">
    <name type="scientific">Caerostris darwini</name>
    <dbReference type="NCBI Taxonomy" id="1538125"/>
    <lineage>
        <taxon>Eukaryota</taxon>
        <taxon>Metazoa</taxon>
        <taxon>Ecdysozoa</taxon>
        <taxon>Arthropoda</taxon>
        <taxon>Chelicerata</taxon>
        <taxon>Arachnida</taxon>
        <taxon>Araneae</taxon>
        <taxon>Araneomorphae</taxon>
        <taxon>Entelegynae</taxon>
        <taxon>Araneoidea</taxon>
        <taxon>Araneidae</taxon>
        <taxon>Caerostris</taxon>
    </lineage>
</organism>
<comment type="caution">
    <text evidence="1">The sequence shown here is derived from an EMBL/GenBank/DDBJ whole genome shotgun (WGS) entry which is preliminary data.</text>
</comment>
<evidence type="ECO:0000313" key="2">
    <source>
        <dbReference type="Proteomes" id="UP001054837"/>
    </source>
</evidence>
<gene>
    <name evidence="1" type="ORF">CDAR_74191</name>
</gene>
<name>A0AAV4QCC1_9ARAC</name>
<sequence length="258" mass="28965">MKFPIPACYTAFESRRKHTILLGGLFSPPRPRATVPKCVLVRNKIVPGRMKRKREMAQMEQRKNNYCRAVKSVKEEDSTFQSTSPQNLSKLSCPPSQLEPLPLRGPGFEVLRKFLISACYTAFESRHKHTILLGGLFSPPRPRATVPKCVLKKKEIPSDAPAYFKSRRRAALIAGFNPFFNPLRAAPANQLGLARVNLSYLVGRQFSREQQQEGRPPTICRAVLLEKNQSPRKSLLKRGSKLSRALFTPGLSRGPLGS</sequence>